<dbReference type="Proteomes" id="UP000297472">
    <property type="component" value="Unassembled WGS sequence"/>
</dbReference>
<evidence type="ECO:0000256" key="7">
    <source>
        <dbReference type="ARBA" id="ARBA00023004"/>
    </source>
</evidence>
<protein>
    <submittedName>
        <fullName evidence="11">ABC transporter ATP-binding protein</fullName>
    </submittedName>
</protein>
<feature type="domain" description="ABC transporter" evidence="10">
    <location>
        <begin position="18"/>
        <end position="254"/>
    </location>
</feature>
<dbReference type="Pfam" id="PF00005">
    <property type="entry name" value="ABC_tran"/>
    <property type="match status" value="1"/>
</dbReference>
<dbReference type="InterPro" id="IPR003439">
    <property type="entry name" value="ABC_transporter-like_ATP-bd"/>
</dbReference>
<keyword evidence="8" id="KW-0406">Ion transport</keyword>
<dbReference type="PANTHER" id="PTHR42771:SF2">
    <property type="entry name" value="IRON(3+)-HYDROXAMATE IMPORT ATP-BINDING PROTEIN FHUC"/>
    <property type="match status" value="1"/>
</dbReference>
<keyword evidence="4" id="KW-0410">Iron transport</keyword>
<keyword evidence="5" id="KW-0547">Nucleotide-binding</keyword>
<dbReference type="InterPro" id="IPR017871">
    <property type="entry name" value="ABC_transporter-like_CS"/>
</dbReference>
<dbReference type="GO" id="GO:0016887">
    <property type="term" value="F:ATP hydrolysis activity"/>
    <property type="evidence" value="ECO:0007669"/>
    <property type="project" value="InterPro"/>
</dbReference>
<evidence type="ECO:0000256" key="9">
    <source>
        <dbReference type="ARBA" id="ARBA00023136"/>
    </source>
</evidence>
<evidence type="ECO:0000256" key="6">
    <source>
        <dbReference type="ARBA" id="ARBA00022840"/>
    </source>
</evidence>
<keyword evidence="9" id="KW-0472">Membrane</keyword>
<gene>
    <name evidence="11" type="ORF">E3T49_00885</name>
</gene>
<dbReference type="PROSITE" id="PS00211">
    <property type="entry name" value="ABC_TRANSPORTER_1"/>
    <property type="match status" value="1"/>
</dbReference>
<keyword evidence="7" id="KW-0408">Iron</keyword>
<keyword evidence="2" id="KW-0813">Transport</keyword>
<evidence type="ECO:0000256" key="4">
    <source>
        <dbReference type="ARBA" id="ARBA00022496"/>
    </source>
</evidence>
<dbReference type="GO" id="GO:0006826">
    <property type="term" value="P:iron ion transport"/>
    <property type="evidence" value="ECO:0007669"/>
    <property type="project" value="UniProtKB-KW"/>
</dbReference>
<keyword evidence="6 11" id="KW-0067">ATP-binding</keyword>
<dbReference type="SMART" id="SM00382">
    <property type="entry name" value="AAA"/>
    <property type="match status" value="1"/>
</dbReference>
<dbReference type="AlphaFoldDB" id="A0A4Y8JYV9"/>
<dbReference type="GO" id="GO:0005524">
    <property type="term" value="F:ATP binding"/>
    <property type="evidence" value="ECO:0007669"/>
    <property type="project" value="UniProtKB-KW"/>
</dbReference>
<accession>A0A4Y8JYV9</accession>
<dbReference type="InterPro" id="IPR051535">
    <property type="entry name" value="Siderophore_ABC-ATPase"/>
</dbReference>
<reference evidence="11 12" key="1">
    <citation type="submission" date="2019-03" db="EMBL/GenBank/DDBJ databases">
        <title>Genomics of glacier-inhabiting Cryobacterium strains.</title>
        <authorList>
            <person name="Liu Q."/>
            <person name="Xin Y.-H."/>
        </authorList>
    </citation>
    <scope>NUCLEOTIDE SEQUENCE [LARGE SCALE GENOMIC DNA]</scope>
    <source>
        <strain evidence="11 12">TMT1-51</strain>
    </source>
</reference>
<dbReference type="InterPro" id="IPR003593">
    <property type="entry name" value="AAA+_ATPase"/>
</dbReference>
<evidence type="ECO:0000256" key="8">
    <source>
        <dbReference type="ARBA" id="ARBA00023065"/>
    </source>
</evidence>
<dbReference type="EMBL" id="SOHA01000002">
    <property type="protein sequence ID" value="TFD33912.1"/>
    <property type="molecule type" value="Genomic_DNA"/>
</dbReference>
<dbReference type="GO" id="GO:0005886">
    <property type="term" value="C:plasma membrane"/>
    <property type="evidence" value="ECO:0007669"/>
    <property type="project" value="UniProtKB-SubCell"/>
</dbReference>
<keyword evidence="3" id="KW-1003">Cell membrane</keyword>
<dbReference type="PROSITE" id="PS50893">
    <property type="entry name" value="ABC_TRANSPORTER_2"/>
    <property type="match status" value="1"/>
</dbReference>
<comment type="caution">
    <text evidence="11">The sequence shown here is derived from an EMBL/GenBank/DDBJ whole genome shotgun (WGS) entry which is preliminary data.</text>
</comment>
<keyword evidence="12" id="KW-1185">Reference proteome</keyword>
<evidence type="ECO:0000256" key="3">
    <source>
        <dbReference type="ARBA" id="ARBA00022475"/>
    </source>
</evidence>
<proteinExistence type="predicted"/>
<evidence type="ECO:0000259" key="10">
    <source>
        <dbReference type="PROSITE" id="PS50893"/>
    </source>
</evidence>
<dbReference type="FunFam" id="3.40.50.300:FF:000134">
    <property type="entry name" value="Iron-enterobactin ABC transporter ATP-binding protein"/>
    <property type="match status" value="1"/>
</dbReference>
<evidence type="ECO:0000256" key="1">
    <source>
        <dbReference type="ARBA" id="ARBA00004202"/>
    </source>
</evidence>
<name>A0A4Y8JYV9_9MICO</name>
<evidence type="ECO:0000313" key="12">
    <source>
        <dbReference type="Proteomes" id="UP000297472"/>
    </source>
</evidence>
<dbReference type="PANTHER" id="PTHR42771">
    <property type="entry name" value="IRON(3+)-HYDROXAMATE IMPORT ATP-BINDING PROTEIN FHUC"/>
    <property type="match status" value="1"/>
</dbReference>
<organism evidence="11 12">
    <name type="scientific">Cryobacterium cryoconiti</name>
    <dbReference type="NCBI Taxonomy" id="1259239"/>
    <lineage>
        <taxon>Bacteria</taxon>
        <taxon>Bacillati</taxon>
        <taxon>Actinomycetota</taxon>
        <taxon>Actinomycetes</taxon>
        <taxon>Micrococcales</taxon>
        <taxon>Microbacteriaceae</taxon>
        <taxon>Cryobacterium</taxon>
    </lineage>
</organism>
<dbReference type="RefSeq" id="WP_134422599.1">
    <property type="nucleotide sequence ID" value="NZ_SOHA01000002.1"/>
</dbReference>
<evidence type="ECO:0000256" key="2">
    <source>
        <dbReference type="ARBA" id="ARBA00022448"/>
    </source>
</evidence>
<dbReference type="InterPro" id="IPR027417">
    <property type="entry name" value="P-loop_NTPase"/>
</dbReference>
<dbReference type="SUPFAM" id="SSF52540">
    <property type="entry name" value="P-loop containing nucleoside triphosphate hydrolases"/>
    <property type="match status" value="1"/>
</dbReference>
<dbReference type="CDD" id="cd03214">
    <property type="entry name" value="ABC_Iron-Siderophores_B12_Hemin"/>
    <property type="match status" value="1"/>
</dbReference>
<sequence length="284" mass="30140">MPQPTQPQPHRAATSHALRAEGVSLGYADATIVDNLDFEVPTGAVTVIVGANASGKSTMLRGLARLLRPQAGVVRLDGGDLAAVPGKRLAAVIGLLPQQPLAPEGIGVADLVGRGRYPHQGLFRRWTNADDRIVTDALTATNTLDLASRRVDELSGGQRQRVWIAMALAQDPDILLLDEPTTFLDVTHQIEVLDLLLELNRTRSTTVVMVLHDLNLAARYADHLVVMGAGRIVAEGPPAATLTAEVVQEAFGLQAVVVEDPVCGSPLVVPIGRFHGTPTVRVLG</sequence>
<comment type="subcellular location">
    <subcellularLocation>
        <location evidence="1">Cell membrane</location>
        <topology evidence="1">Peripheral membrane protein</topology>
    </subcellularLocation>
</comment>
<dbReference type="Gene3D" id="3.40.50.300">
    <property type="entry name" value="P-loop containing nucleotide triphosphate hydrolases"/>
    <property type="match status" value="1"/>
</dbReference>
<evidence type="ECO:0000256" key="5">
    <source>
        <dbReference type="ARBA" id="ARBA00022741"/>
    </source>
</evidence>
<evidence type="ECO:0000313" key="11">
    <source>
        <dbReference type="EMBL" id="TFD33912.1"/>
    </source>
</evidence>
<dbReference type="OrthoDB" id="5296765at2"/>